<keyword evidence="3 11" id="KW-0645">Protease</keyword>
<comment type="similarity">
    <text evidence="1 11">Belongs to the peptidase M48B family.</text>
</comment>
<feature type="binding site" evidence="11">
    <location>
        <position position="242"/>
    </location>
    <ligand>
        <name>Zn(2+)</name>
        <dbReference type="ChEBI" id="CHEBI:29105"/>
        <note>catalytic</note>
    </ligand>
</feature>
<comment type="subcellular location">
    <subcellularLocation>
        <location evidence="11">Cell membrane</location>
        <topology evidence="11">Multi-pass membrane protein</topology>
    </subcellularLocation>
</comment>
<dbReference type="GO" id="GO:0008270">
    <property type="term" value="F:zinc ion binding"/>
    <property type="evidence" value="ECO:0007669"/>
    <property type="project" value="UniProtKB-UniRule"/>
</dbReference>
<feature type="binding site" evidence="11">
    <location>
        <position position="165"/>
    </location>
    <ligand>
        <name>Zn(2+)</name>
        <dbReference type="ChEBI" id="CHEBI:29105"/>
        <note>catalytic</note>
    </ligand>
</feature>
<dbReference type="InterPro" id="IPR022919">
    <property type="entry name" value="Pept_M48_protease_HtpX"/>
</dbReference>
<evidence type="ECO:0000256" key="9">
    <source>
        <dbReference type="ARBA" id="ARBA00023049"/>
    </source>
</evidence>
<comment type="cofactor">
    <cofactor evidence="11">
        <name>Zn(2+)</name>
        <dbReference type="ChEBI" id="CHEBI:29105"/>
    </cofactor>
    <text evidence="11">Binds 1 zinc ion per subunit.</text>
</comment>
<organism evidence="13 14">
    <name type="scientific">Candidatus Woesebacteria bacterium GW2011_GWD1_38_10</name>
    <dbReference type="NCBI Taxonomy" id="1618592"/>
    <lineage>
        <taxon>Bacteria</taxon>
        <taxon>Candidatus Woeseibacteriota</taxon>
    </lineage>
</organism>
<name>A0A0G0IFU3_9BACT</name>
<dbReference type="InterPro" id="IPR001915">
    <property type="entry name" value="Peptidase_M48"/>
</dbReference>
<feature type="domain" description="Peptidase M48" evidence="12">
    <location>
        <begin position="104"/>
        <end position="320"/>
    </location>
</feature>
<evidence type="ECO:0000256" key="6">
    <source>
        <dbReference type="ARBA" id="ARBA00022801"/>
    </source>
</evidence>
<dbReference type="Pfam" id="PF01435">
    <property type="entry name" value="Peptidase_M48"/>
    <property type="match status" value="1"/>
</dbReference>
<dbReference type="Proteomes" id="UP000034366">
    <property type="component" value="Unassembled WGS sequence"/>
</dbReference>
<dbReference type="CDD" id="cd07340">
    <property type="entry name" value="M48B_Htpx_like"/>
    <property type="match status" value="1"/>
</dbReference>
<evidence type="ECO:0000256" key="10">
    <source>
        <dbReference type="ARBA" id="ARBA00023136"/>
    </source>
</evidence>
<dbReference type="Gene3D" id="3.30.2010.10">
    <property type="entry name" value="Metalloproteases ('zincins'), catalytic domain"/>
    <property type="match status" value="1"/>
</dbReference>
<keyword evidence="6 11" id="KW-0378">Hydrolase</keyword>
<dbReference type="GO" id="GO:0006508">
    <property type="term" value="P:proteolysis"/>
    <property type="evidence" value="ECO:0007669"/>
    <property type="project" value="UniProtKB-KW"/>
</dbReference>
<accession>A0A0G0IFU3</accession>
<keyword evidence="9 11" id="KW-0482">Metalloprotease</keyword>
<feature type="transmembrane region" description="Helical" evidence="11">
    <location>
        <begin position="21"/>
        <end position="43"/>
    </location>
</feature>
<dbReference type="EC" id="3.4.24.-" evidence="11"/>
<keyword evidence="5 11" id="KW-0479">Metal-binding</keyword>
<dbReference type="PANTHER" id="PTHR43221">
    <property type="entry name" value="PROTEASE HTPX"/>
    <property type="match status" value="1"/>
</dbReference>
<evidence type="ECO:0000313" key="14">
    <source>
        <dbReference type="Proteomes" id="UP000034366"/>
    </source>
</evidence>
<evidence type="ECO:0000256" key="7">
    <source>
        <dbReference type="ARBA" id="ARBA00022833"/>
    </source>
</evidence>
<dbReference type="GO" id="GO:0005886">
    <property type="term" value="C:plasma membrane"/>
    <property type="evidence" value="ECO:0007669"/>
    <property type="project" value="UniProtKB-SubCell"/>
</dbReference>
<feature type="active site" evidence="11">
    <location>
        <position position="162"/>
    </location>
</feature>
<reference evidence="13 14" key="1">
    <citation type="journal article" date="2015" name="Nature">
        <title>rRNA introns, odd ribosomes, and small enigmatic genomes across a large radiation of phyla.</title>
        <authorList>
            <person name="Brown C.T."/>
            <person name="Hug L.A."/>
            <person name="Thomas B.C."/>
            <person name="Sharon I."/>
            <person name="Castelle C.J."/>
            <person name="Singh A."/>
            <person name="Wilkins M.J."/>
            <person name="Williams K.H."/>
            <person name="Banfield J.F."/>
        </authorList>
    </citation>
    <scope>NUCLEOTIDE SEQUENCE [LARGE SCALE GENOMIC DNA]</scope>
</reference>
<dbReference type="HAMAP" id="MF_00188">
    <property type="entry name" value="Pept_M48_protease_HtpX"/>
    <property type="match status" value="1"/>
</dbReference>
<evidence type="ECO:0000313" key="13">
    <source>
        <dbReference type="EMBL" id="KKQ49865.1"/>
    </source>
</evidence>
<dbReference type="PANTHER" id="PTHR43221:SF2">
    <property type="entry name" value="PROTEASE HTPX HOMOLOG"/>
    <property type="match status" value="1"/>
</dbReference>
<feature type="binding site" evidence="11">
    <location>
        <position position="161"/>
    </location>
    <ligand>
        <name>Zn(2+)</name>
        <dbReference type="ChEBI" id="CHEBI:29105"/>
        <note>catalytic</note>
    </ligand>
</feature>
<dbReference type="InterPro" id="IPR050083">
    <property type="entry name" value="HtpX_protease"/>
</dbReference>
<evidence type="ECO:0000256" key="11">
    <source>
        <dbReference type="HAMAP-Rule" id="MF_00188"/>
    </source>
</evidence>
<keyword evidence="10 11" id="KW-0472">Membrane</keyword>
<evidence type="ECO:0000256" key="1">
    <source>
        <dbReference type="ARBA" id="ARBA00009779"/>
    </source>
</evidence>
<dbReference type="AlphaFoldDB" id="A0A0G0IFU3"/>
<evidence type="ECO:0000256" key="5">
    <source>
        <dbReference type="ARBA" id="ARBA00022723"/>
    </source>
</evidence>
<dbReference type="GO" id="GO:0004222">
    <property type="term" value="F:metalloendopeptidase activity"/>
    <property type="evidence" value="ECO:0007669"/>
    <property type="project" value="UniProtKB-UniRule"/>
</dbReference>
<comment type="caution">
    <text evidence="13">The sequence shown here is derived from an EMBL/GenBank/DDBJ whole genome shotgun (WGS) entry which is preliminary data.</text>
</comment>
<sequence>MWRNELVIICMKNFYEVKQNNIFKSYLIVILFFIFSFIVIYVLTKAYGMYMGYEAGGLGFIGIALIFSGVSTFISYYFSDRIVLSLSRAKPANKKEHYYFYTSVENLSLSQGMPIPKLYVIEDTAPNAFATGRNYDHSVICATTGLLSKLNRTELEGVLAHELTHIKNYDMLLMSVVSVMVGIIALLGDWLLRSAWFGGRRTNDEDNKGQLGVMIMVLGIVFAILSPIIAQLIQLAISRRREFLADAGSVEITRQPSGLISALQKLYHDREPLEAANKATAHLYIVNPFKDNIKGAVGWFSNLFNTHPPIEKRISALQEML</sequence>
<evidence type="ECO:0000259" key="12">
    <source>
        <dbReference type="Pfam" id="PF01435"/>
    </source>
</evidence>
<feature type="transmembrane region" description="Helical" evidence="11">
    <location>
        <begin position="171"/>
        <end position="191"/>
    </location>
</feature>
<proteinExistence type="inferred from homology"/>
<keyword evidence="7 11" id="KW-0862">Zinc</keyword>
<keyword evidence="2 11" id="KW-1003">Cell membrane</keyword>
<protein>
    <recommendedName>
        <fullName evidence="11">Protease HtpX homolog</fullName>
        <ecNumber evidence="11">3.4.24.-</ecNumber>
    </recommendedName>
</protein>
<evidence type="ECO:0000256" key="3">
    <source>
        <dbReference type="ARBA" id="ARBA00022670"/>
    </source>
</evidence>
<keyword evidence="4 11" id="KW-0812">Transmembrane</keyword>
<gene>
    <name evidence="11" type="primary">htpX</name>
    <name evidence="13" type="ORF">US67_C0011G0018</name>
</gene>
<dbReference type="EMBL" id="LBTW01000011">
    <property type="protein sequence ID" value="KKQ49865.1"/>
    <property type="molecule type" value="Genomic_DNA"/>
</dbReference>
<feature type="transmembrane region" description="Helical" evidence="11">
    <location>
        <begin position="55"/>
        <end position="78"/>
    </location>
</feature>
<feature type="transmembrane region" description="Helical" evidence="11">
    <location>
        <begin position="211"/>
        <end position="233"/>
    </location>
</feature>
<evidence type="ECO:0000256" key="8">
    <source>
        <dbReference type="ARBA" id="ARBA00022989"/>
    </source>
</evidence>
<evidence type="ECO:0000256" key="2">
    <source>
        <dbReference type="ARBA" id="ARBA00022475"/>
    </source>
</evidence>
<keyword evidence="8 11" id="KW-1133">Transmembrane helix</keyword>
<evidence type="ECO:0000256" key="4">
    <source>
        <dbReference type="ARBA" id="ARBA00022692"/>
    </source>
</evidence>